<reference evidence="2" key="1">
    <citation type="submission" date="2021-12" db="EMBL/GenBank/DDBJ databases">
        <title>Black yeast isolated from Biological Soil Crust.</title>
        <authorList>
            <person name="Kurbessoian T."/>
        </authorList>
    </citation>
    <scope>NUCLEOTIDE SEQUENCE</scope>
    <source>
        <strain evidence="2">CCFEE 5208</strain>
    </source>
</reference>
<evidence type="ECO:0000313" key="2">
    <source>
        <dbReference type="EMBL" id="KAK0301656.1"/>
    </source>
</evidence>
<feature type="domain" description="BTB" evidence="1">
    <location>
        <begin position="4"/>
        <end position="72"/>
    </location>
</feature>
<evidence type="ECO:0000259" key="1">
    <source>
        <dbReference type="PROSITE" id="PS50097"/>
    </source>
</evidence>
<dbReference type="Proteomes" id="UP001168146">
    <property type="component" value="Unassembled WGS sequence"/>
</dbReference>
<name>A0AAN6J042_9PEZI</name>
<proteinExistence type="predicted"/>
<sequence length="213" mass="24040">FGGQTVILAVGQDLEEFTVHEGLLCKQSSYLQSWVKEEWKGESHIIPLPADRLEVVSLYIHWIYAGRILSRSTSRPNGQGHKELDLLVDSFVFGEKILDGPFKDAVIDAVVHTHKTPDDDETTWCPGVTAINRAYEGTPSDSPLRRLLVDLWARNGSDDWQRKGLNPDFLTALVGELLAHREPRVELHPADAKTRTCSYHQHGDDDLCYRNIV</sequence>
<comment type="caution">
    <text evidence="2">The sequence shown here is derived from an EMBL/GenBank/DDBJ whole genome shotgun (WGS) entry which is preliminary data.</text>
</comment>
<dbReference type="Gene3D" id="3.30.710.10">
    <property type="entry name" value="Potassium Channel Kv1.1, Chain A"/>
    <property type="match status" value="1"/>
</dbReference>
<dbReference type="InterPro" id="IPR011333">
    <property type="entry name" value="SKP1/BTB/POZ_sf"/>
</dbReference>
<feature type="non-terminal residue" evidence="2">
    <location>
        <position position="1"/>
    </location>
</feature>
<dbReference type="InterPro" id="IPR000210">
    <property type="entry name" value="BTB/POZ_dom"/>
</dbReference>
<evidence type="ECO:0000313" key="3">
    <source>
        <dbReference type="Proteomes" id="UP001168146"/>
    </source>
</evidence>
<dbReference type="EMBL" id="JASUXU010000317">
    <property type="protein sequence ID" value="KAK0301656.1"/>
    <property type="molecule type" value="Genomic_DNA"/>
</dbReference>
<gene>
    <name evidence="2" type="ORF">LTR82_018187</name>
</gene>
<dbReference type="PROSITE" id="PS50097">
    <property type="entry name" value="BTB"/>
    <property type="match status" value="1"/>
</dbReference>
<accession>A0AAN6J042</accession>
<organism evidence="2 3">
    <name type="scientific">Friedmanniomyces endolithicus</name>
    <dbReference type="NCBI Taxonomy" id="329885"/>
    <lineage>
        <taxon>Eukaryota</taxon>
        <taxon>Fungi</taxon>
        <taxon>Dikarya</taxon>
        <taxon>Ascomycota</taxon>
        <taxon>Pezizomycotina</taxon>
        <taxon>Dothideomycetes</taxon>
        <taxon>Dothideomycetidae</taxon>
        <taxon>Mycosphaerellales</taxon>
        <taxon>Teratosphaeriaceae</taxon>
        <taxon>Friedmanniomyces</taxon>
    </lineage>
</organism>
<dbReference type="AlphaFoldDB" id="A0AAN6J042"/>
<dbReference type="PANTHER" id="PTHR47843">
    <property type="entry name" value="BTB DOMAIN-CONTAINING PROTEIN-RELATED"/>
    <property type="match status" value="1"/>
</dbReference>
<dbReference type="PANTHER" id="PTHR47843:SF2">
    <property type="entry name" value="BTB DOMAIN-CONTAINING PROTEIN"/>
    <property type="match status" value="1"/>
</dbReference>
<protein>
    <recommendedName>
        <fullName evidence="1">BTB domain-containing protein</fullName>
    </recommendedName>
</protein>